<feature type="compositionally biased region" description="Polar residues" evidence="1">
    <location>
        <begin position="25"/>
        <end position="35"/>
    </location>
</feature>
<sequence length="81" mass="9283">MEELEVDIMLRAIFYRRRTDRATSPRASAPSQSLNPGPDNRNPAHRVRRGPVEPDGALRFTMGHLCNIMATSVFPPRHTWR</sequence>
<dbReference type="Proteomes" id="UP000314294">
    <property type="component" value="Unassembled WGS sequence"/>
</dbReference>
<evidence type="ECO:0000256" key="1">
    <source>
        <dbReference type="SAM" id="MobiDB-lite"/>
    </source>
</evidence>
<gene>
    <name evidence="2" type="ORF">EYF80_040793</name>
</gene>
<evidence type="ECO:0000313" key="2">
    <source>
        <dbReference type="EMBL" id="TNN49031.1"/>
    </source>
</evidence>
<dbReference type="EMBL" id="SRLO01000673">
    <property type="protein sequence ID" value="TNN49031.1"/>
    <property type="molecule type" value="Genomic_DNA"/>
</dbReference>
<reference evidence="2 3" key="1">
    <citation type="submission" date="2019-03" db="EMBL/GenBank/DDBJ databases">
        <title>First draft genome of Liparis tanakae, snailfish: a comprehensive survey of snailfish specific genes.</title>
        <authorList>
            <person name="Kim W."/>
            <person name="Song I."/>
            <person name="Jeong J.-H."/>
            <person name="Kim D."/>
            <person name="Kim S."/>
            <person name="Ryu S."/>
            <person name="Song J.Y."/>
            <person name="Lee S.K."/>
        </authorList>
    </citation>
    <scope>NUCLEOTIDE SEQUENCE [LARGE SCALE GENOMIC DNA]</scope>
    <source>
        <tissue evidence="2">Muscle</tissue>
    </source>
</reference>
<protein>
    <submittedName>
        <fullName evidence="2">Uncharacterized protein</fullName>
    </submittedName>
</protein>
<feature type="region of interest" description="Disordered" evidence="1">
    <location>
        <begin position="19"/>
        <end position="54"/>
    </location>
</feature>
<accession>A0A4Z2G704</accession>
<name>A0A4Z2G704_9TELE</name>
<keyword evidence="3" id="KW-1185">Reference proteome</keyword>
<organism evidence="2 3">
    <name type="scientific">Liparis tanakae</name>
    <name type="common">Tanaka's snailfish</name>
    <dbReference type="NCBI Taxonomy" id="230148"/>
    <lineage>
        <taxon>Eukaryota</taxon>
        <taxon>Metazoa</taxon>
        <taxon>Chordata</taxon>
        <taxon>Craniata</taxon>
        <taxon>Vertebrata</taxon>
        <taxon>Euteleostomi</taxon>
        <taxon>Actinopterygii</taxon>
        <taxon>Neopterygii</taxon>
        <taxon>Teleostei</taxon>
        <taxon>Neoteleostei</taxon>
        <taxon>Acanthomorphata</taxon>
        <taxon>Eupercaria</taxon>
        <taxon>Perciformes</taxon>
        <taxon>Cottioidei</taxon>
        <taxon>Cottales</taxon>
        <taxon>Liparidae</taxon>
        <taxon>Liparis</taxon>
    </lineage>
</organism>
<comment type="caution">
    <text evidence="2">The sequence shown here is derived from an EMBL/GenBank/DDBJ whole genome shotgun (WGS) entry which is preliminary data.</text>
</comment>
<dbReference type="AlphaFoldDB" id="A0A4Z2G704"/>
<evidence type="ECO:0000313" key="3">
    <source>
        <dbReference type="Proteomes" id="UP000314294"/>
    </source>
</evidence>
<proteinExistence type="predicted"/>